<proteinExistence type="predicted"/>
<accession>A0ACC2LTT4</accession>
<dbReference type="EMBL" id="CM056811">
    <property type="protein sequence ID" value="KAJ8636449.1"/>
    <property type="molecule type" value="Genomic_DNA"/>
</dbReference>
<protein>
    <submittedName>
        <fullName evidence="1">Uncharacterized protein</fullName>
    </submittedName>
</protein>
<organism evidence="1 2">
    <name type="scientific">Persea americana</name>
    <name type="common">Avocado</name>
    <dbReference type="NCBI Taxonomy" id="3435"/>
    <lineage>
        <taxon>Eukaryota</taxon>
        <taxon>Viridiplantae</taxon>
        <taxon>Streptophyta</taxon>
        <taxon>Embryophyta</taxon>
        <taxon>Tracheophyta</taxon>
        <taxon>Spermatophyta</taxon>
        <taxon>Magnoliopsida</taxon>
        <taxon>Magnoliidae</taxon>
        <taxon>Laurales</taxon>
        <taxon>Lauraceae</taxon>
        <taxon>Persea</taxon>
    </lineage>
</organism>
<evidence type="ECO:0000313" key="2">
    <source>
        <dbReference type="Proteomes" id="UP001234297"/>
    </source>
</evidence>
<dbReference type="Proteomes" id="UP001234297">
    <property type="component" value="Chromosome 3"/>
</dbReference>
<evidence type="ECO:0000313" key="1">
    <source>
        <dbReference type="EMBL" id="KAJ8636449.1"/>
    </source>
</evidence>
<comment type="caution">
    <text evidence="1">The sequence shown here is derived from an EMBL/GenBank/DDBJ whole genome shotgun (WGS) entry which is preliminary data.</text>
</comment>
<reference evidence="1 2" key="1">
    <citation type="journal article" date="2022" name="Hortic Res">
        <title>A haplotype resolved chromosomal level avocado genome allows analysis of novel avocado genes.</title>
        <authorList>
            <person name="Nath O."/>
            <person name="Fletcher S.J."/>
            <person name="Hayward A."/>
            <person name="Shaw L.M."/>
            <person name="Masouleh A.K."/>
            <person name="Furtado A."/>
            <person name="Henry R.J."/>
            <person name="Mitter N."/>
        </authorList>
    </citation>
    <scope>NUCLEOTIDE SEQUENCE [LARGE SCALE GENOMIC DNA]</scope>
    <source>
        <strain evidence="2">cv. Hass</strain>
    </source>
</reference>
<gene>
    <name evidence="1" type="ORF">MRB53_010716</name>
</gene>
<sequence length="393" mass="42746">MSLSNPFRLFSPKLPLSHPCSKSISKSTFLLFPKFQPPRPSLSSKPSNTTCFCSSSSALSQHIQNLPPNLQSIITQFQSVHDHRSKYEQLMFYGRNLPPLDARLKTIENKVQGCVSQVWVRAFLNADRNVQFEADSDSLLTKGLAALLVKGLSGRPAAEIARVPPDFVQMLGLQQSLTPSRNNGFLNMLRLMQKKALELDMGAGDTVGHVNEGITGVDDNDQGLIQKKAAKAIGDLVSGADSGVEHGTIKDLNFEVNGISESHSKSDGVFNFGEIESSSELDSHTSSSSSEIKLSSEAGLGSRAQKIKEILEKELCPVELELEDISHQHAGHAGVRGGVGETHFNLKIVSKEFQGKSLVKRHRIVYDLLQDELKSGLHALSIVAKTPSEVGGR</sequence>
<name>A0ACC2LTT4_PERAE</name>
<keyword evidence="2" id="KW-1185">Reference proteome</keyword>